<feature type="transmembrane region" description="Helical" evidence="12">
    <location>
        <begin position="6"/>
        <end position="25"/>
    </location>
</feature>
<keyword evidence="14" id="KW-1185">Reference proteome</keyword>
<reference evidence="13 14" key="1">
    <citation type="submission" date="2014-06" db="EMBL/GenBank/DDBJ databases">
        <title>Functional and comparative genomic analyses of the Drosophila gut microbiota identify candidate symbiosis factors.</title>
        <authorList>
            <person name="Newell P.D."/>
            <person name="Chaston J.M."/>
            <person name="Douglas A.E."/>
        </authorList>
    </citation>
    <scope>NUCLEOTIDE SEQUENCE [LARGE SCALE GENOMIC DNA]</scope>
    <source>
        <strain evidence="13 14">DmCS_002</strain>
    </source>
</reference>
<evidence type="ECO:0000256" key="11">
    <source>
        <dbReference type="ARBA" id="ARBA00023136"/>
    </source>
</evidence>
<keyword evidence="10" id="KW-0408">Iron</keyword>
<evidence type="ECO:0000313" key="13">
    <source>
        <dbReference type="EMBL" id="KID42359.1"/>
    </source>
</evidence>
<evidence type="ECO:0000256" key="3">
    <source>
        <dbReference type="ARBA" id="ARBA00022448"/>
    </source>
</evidence>
<dbReference type="GO" id="GO:0005886">
    <property type="term" value="C:plasma membrane"/>
    <property type="evidence" value="ECO:0007669"/>
    <property type="project" value="UniProtKB-SubCell"/>
</dbReference>
<comment type="similarity">
    <text evidence="2">Belongs to the cytochrome ubiquinol oxidase subunit 2 family.</text>
</comment>
<dbReference type="RefSeq" id="WP_039143395.1">
    <property type="nucleotide sequence ID" value="NZ_JOJZ01000009.1"/>
</dbReference>
<dbReference type="PATRIC" id="fig|1614.7.peg.278"/>
<keyword evidence="4" id="KW-1003">Cell membrane</keyword>
<dbReference type="GeneID" id="74912977"/>
<feature type="transmembrane region" description="Helical" evidence="12">
    <location>
        <begin position="199"/>
        <end position="218"/>
    </location>
</feature>
<organism evidence="13 14">
    <name type="scientific">Fructilactobacillus fructivorans</name>
    <dbReference type="NCBI Taxonomy" id="1614"/>
    <lineage>
        <taxon>Bacteria</taxon>
        <taxon>Bacillati</taxon>
        <taxon>Bacillota</taxon>
        <taxon>Bacilli</taxon>
        <taxon>Lactobacillales</taxon>
        <taxon>Lactobacillaceae</taxon>
        <taxon>Fructilactobacillus</taxon>
    </lineage>
</organism>
<feature type="transmembrane region" description="Helical" evidence="12">
    <location>
        <begin position="255"/>
        <end position="278"/>
    </location>
</feature>
<evidence type="ECO:0000256" key="8">
    <source>
        <dbReference type="ARBA" id="ARBA00022982"/>
    </source>
</evidence>
<dbReference type="InterPro" id="IPR003317">
    <property type="entry name" value="Cyt-d_oxidase_su2"/>
</dbReference>
<dbReference type="EC" id="1.10.3.-" evidence="13"/>
<evidence type="ECO:0000256" key="9">
    <source>
        <dbReference type="ARBA" id="ARBA00022989"/>
    </source>
</evidence>
<keyword evidence="8" id="KW-0249">Electron transport</keyword>
<dbReference type="AlphaFoldDB" id="A0A0C1M7F1"/>
<dbReference type="PANTHER" id="PTHR43141">
    <property type="entry name" value="CYTOCHROME BD2 SUBUNIT II"/>
    <property type="match status" value="1"/>
</dbReference>
<accession>A0A0C1M7F1</accession>
<dbReference type="GO" id="GO:0016682">
    <property type="term" value="F:oxidoreductase activity, acting on diphenols and related substances as donors, oxygen as acceptor"/>
    <property type="evidence" value="ECO:0007669"/>
    <property type="project" value="TreeGrafter"/>
</dbReference>
<dbReference type="GO" id="GO:0046872">
    <property type="term" value="F:metal ion binding"/>
    <property type="evidence" value="ECO:0007669"/>
    <property type="project" value="UniProtKB-KW"/>
</dbReference>
<evidence type="ECO:0000256" key="2">
    <source>
        <dbReference type="ARBA" id="ARBA00007543"/>
    </source>
</evidence>
<evidence type="ECO:0000256" key="12">
    <source>
        <dbReference type="SAM" id="Phobius"/>
    </source>
</evidence>
<dbReference type="GO" id="GO:0019646">
    <property type="term" value="P:aerobic electron transport chain"/>
    <property type="evidence" value="ECO:0007669"/>
    <property type="project" value="TreeGrafter"/>
</dbReference>
<dbReference type="GO" id="GO:0009055">
    <property type="term" value="F:electron transfer activity"/>
    <property type="evidence" value="ECO:0007669"/>
    <property type="project" value="TreeGrafter"/>
</dbReference>
<evidence type="ECO:0000256" key="5">
    <source>
        <dbReference type="ARBA" id="ARBA00022617"/>
    </source>
</evidence>
<feature type="transmembrane region" description="Helical" evidence="12">
    <location>
        <begin position="116"/>
        <end position="135"/>
    </location>
</feature>
<dbReference type="GO" id="GO:0070069">
    <property type="term" value="C:cytochrome complex"/>
    <property type="evidence" value="ECO:0007669"/>
    <property type="project" value="TreeGrafter"/>
</dbReference>
<dbReference type="Proteomes" id="UP000031397">
    <property type="component" value="Unassembled WGS sequence"/>
</dbReference>
<keyword evidence="3" id="KW-0813">Transport</keyword>
<keyword evidence="6 12" id="KW-0812">Transmembrane</keyword>
<keyword evidence="5" id="KW-0349">Heme</keyword>
<comment type="caution">
    <text evidence="13">The sequence shown here is derived from an EMBL/GenBank/DDBJ whole genome shotgun (WGS) entry which is preliminary data.</text>
</comment>
<feature type="transmembrane region" description="Helical" evidence="12">
    <location>
        <begin position="83"/>
        <end position="104"/>
    </location>
</feature>
<keyword evidence="7" id="KW-0479">Metal-binding</keyword>
<dbReference type="NCBIfam" id="TIGR00203">
    <property type="entry name" value="cydB"/>
    <property type="match status" value="1"/>
</dbReference>
<feature type="transmembrane region" description="Helical" evidence="12">
    <location>
        <begin position="224"/>
        <end position="243"/>
    </location>
</feature>
<feature type="transmembrane region" description="Helical" evidence="12">
    <location>
        <begin position="298"/>
        <end position="320"/>
    </location>
</feature>
<keyword evidence="9 12" id="KW-1133">Transmembrane helix</keyword>
<sequence length="341" mass="37956">MSLLQLLWYFLIGLLFALFLILDGADFGAGMSTRFLATNYDEAALVLRTIGPHWSGNEVFLVAAGGSMFAAMPMWYASLFSGFYLLLFFILVALIFRGVSFEFSENAETRKGRNRWMWANFFGSVFIPFLFGMLFTDMIQRLPMDGQGNIYVSLLNVINPLSVLGGITLTALCLYQGLHYIALHTAGLIRYHASAMASNLYWLAYPVEILVVIALYFQTNFFETHLISTVVILALIVATTIWGQITSATGHEVQAYLASTSTIALLVILIFVGLFPNLLNAENPAHTISIVNASSSPYTLVVMTIVACILLPIIAIYFTWSYISQFHRISLKDMEDTNSGY</sequence>
<dbReference type="EMBL" id="JOJZ01000009">
    <property type="protein sequence ID" value="KID42359.1"/>
    <property type="molecule type" value="Genomic_DNA"/>
</dbReference>
<evidence type="ECO:0000256" key="10">
    <source>
        <dbReference type="ARBA" id="ARBA00023004"/>
    </source>
</evidence>
<evidence type="ECO:0000256" key="1">
    <source>
        <dbReference type="ARBA" id="ARBA00004651"/>
    </source>
</evidence>
<evidence type="ECO:0000256" key="7">
    <source>
        <dbReference type="ARBA" id="ARBA00022723"/>
    </source>
</evidence>
<dbReference type="Pfam" id="PF02322">
    <property type="entry name" value="Cyt_bd_oxida_II"/>
    <property type="match status" value="1"/>
</dbReference>
<protein>
    <submittedName>
        <fullName evidence="13">Cytochrome d ubiquinol oxidase subunit II</fullName>
        <ecNumber evidence="13">1.10.3.-</ecNumber>
    </submittedName>
</protein>
<keyword evidence="11 12" id="KW-0472">Membrane</keyword>
<evidence type="ECO:0000256" key="6">
    <source>
        <dbReference type="ARBA" id="ARBA00022692"/>
    </source>
</evidence>
<name>A0A0C1M7F1_9LACO</name>
<dbReference type="OrthoDB" id="9776710at2"/>
<gene>
    <name evidence="13" type="ORF">LfDm3_0288</name>
</gene>
<feature type="transmembrane region" description="Helical" evidence="12">
    <location>
        <begin position="155"/>
        <end position="178"/>
    </location>
</feature>
<evidence type="ECO:0000313" key="14">
    <source>
        <dbReference type="Proteomes" id="UP000031397"/>
    </source>
</evidence>
<keyword evidence="13" id="KW-0560">Oxidoreductase</keyword>
<dbReference type="PANTHER" id="PTHR43141:SF5">
    <property type="entry name" value="CYTOCHROME BD-I UBIQUINOL OXIDASE SUBUNIT 2"/>
    <property type="match status" value="1"/>
</dbReference>
<proteinExistence type="inferred from homology"/>
<evidence type="ECO:0000256" key="4">
    <source>
        <dbReference type="ARBA" id="ARBA00022475"/>
    </source>
</evidence>
<comment type="subcellular location">
    <subcellularLocation>
        <location evidence="1">Cell membrane</location>
        <topology evidence="1">Multi-pass membrane protein</topology>
    </subcellularLocation>
</comment>